<dbReference type="Pfam" id="PF07883">
    <property type="entry name" value="Cupin_2"/>
    <property type="match status" value="1"/>
</dbReference>
<organism evidence="2 3">
    <name type="scientific">Micromonospora gifhornensis</name>
    <dbReference type="NCBI Taxonomy" id="84594"/>
    <lineage>
        <taxon>Bacteria</taxon>
        <taxon>Bacillati</taxon>
        <taxon>Actinomycetota</taxon>
        <taxon>Actinomycetes</taxon>
        <taxon>Micromonosporales</taxon>
        <taxon>Micromonosporaceae</taxon>
        <taxon>Micromonospora</taxon>
    </lineage>
</organism>
<evidence type="ECO:0000313" key="2">
    <source>
        <dbReference type="EMBL" id="GIJ16025.1"/>
    </source>
</evidence>
<gene>
    <name evidence="2" type="ORF">Vgi01_27090</name>
</gene>
<proteinExistence type="predicted"/>
<protein>
    <recommendedName>
        <fullName evidence="1">Cupin type-2 domain-containing protein</fullName>
    </recommendedName>
</protein>
<comment type="caution">
    <text evidence="2">The sequence shown here is derived from an EMBL/GenBank/DDBJ whole genome shotgun (WGS) entry which is preliminary data.</text>
</comment>
<evidence type="ECO:0000259" key="1">
    <source>
        <dbReference type="Pfam" id="PF07883"/>
    </source>
</evidence>
<dbReference type="RefSeq" id="WP_204291242.1">
    <property type="nucleotide sequence ID" value="NZ_BAAAGZ010000008.1"/>
</dbReference>
<evidence type="ECO:0000313" key="3">
    <source>
        <dbReference type="Proteomes" id="UP000647860"/>
    </source>
</evidence>
<dbReference type="InterPro" id="IPR014710">
    <property type="entry name" value="RmlC-like_jellyroll"/>
</dbReference>
<sequence>MSDTSTRVSRFSSVIGNDAVRFDDRILVAPGLSKEVGRSMSAYTAFFAAGARADLPAPYAEVWVVISGALRVGAEGDAVTVRSGDFVHVPQQAPGTVEALEDTTMVCVSVPAH</sequence>
<dbReference type="Proteomes" id="UP000647860">
    <property type="component" value="Unassembled WGS sequence"/>
</dbReference>
<dbReference type="EMBL" id="BOPA01000018">
    <property type="protein sequence ID" value="GIJ16025.1"/>
    <property type="molecule type" value="Genomic_DNA"/>
</dbReference>
<keyword evidence="3" id="KW-1185">Reference proteome</keyword>
<dbReference type="InterPro" id="IPR013096">
    <property type="entry name" value="Cupin_2"/>
</dbReference>
<accession>A0ABQ4IDX5</accession>
<name>A0ABQ4IDX5_9ACTN</name>
<dbReference type="InterPro" id="IPR011051">
    <property type="entry name" value="RmlC_Cupin_sf"/>
</dbReference>
<reference evidence="2 3" key="1">
    <citation type="submission" date="2021-01" db="EMBL/GenBank/DDBJ databases">
        <title>Whole genome shotgun sequence of Verrucosispora gifhornensis NBRC 16317.</title>
        <authorList>
            <person name="Komaki H."/>
            <person name="Tamura T."/>
        </authorList>
    </citation>
    <scope>NUCLEOTIDE SEQUENCE [LARGE SCALE GENOMIC DNA]</scope>
    <source>
        <strain evidence="2 3">NBRC 16317</strain>
    </source>
</reference>
<dbReference type="Gene3D" id="2.60.120.10">
    <property type="entry name" value="Jelly Rolls"/>
    <property type="match status" value="1"/>
</dbReference>
<dbReference type="SUPFAM" id="SSF51182">
    <property type="entry name" value="RmlC-like cupins"/>
    <property type="match status" value="1"/>
</dbReference>
<feature type="domain" description="Cupin type-2" evidence="1">
    <location>
        <begin position="58"/>
        <end position="110"/>
    </location>
</feature>